<feature type="domain" description="Condensation" evidence="1">
    <location>
        <begin position="11"/>
        <end position="174"/>
    </location>
</feature>
<dbReference type="KEGG" id="pcm:AY601_3537"/>
<evidence type="ECO:0000313" key="3">
    <source>
        <dbReference type="Proteomes" id="UP000071561"/>
    </source>
</evidence>
<dbReference type="Gene3D" id="3.30.559.30">
    <property type="entry name" value="Nonribosomal peptide synthetase, condensation domain"/>
    <property type="match status" value="1"/>
</dbReference>
<reference evidence="2 3" key="1">
    <citation type="submission" date="2016-03" db="EMBL/GenBank/DDBJ databases">
        <title>Complete genome sequence of Pedobacter cryoconitis PAMC 27485.</title>
        <authorList>
            <person name="Lee J."/>
            <person name="Kim O.-S."/>
        </authorList>
    </citation>
    <scope>NUCLEOTIDE SEQUENCE [LARGE SCALE GENOMIC DNA]</scope>
    <source>
        <strain evidence="2 3">PAMC 27485</strain>
    </source>
</reference>
<protein>
    <recommendedName>
        <fullName evidence="1">Condensation domain-containing protein</fullName>
    </recommendedName>
</protein>
<name>A0A127VGQ6_9SPHI</name>
<gene>
    <name evidence="2" type="ORF">AY601_3537</name>
</gene>
<keyword evidence="3" id="KW-1185">Reference proteome</keyword>
<evidence type="ECO:0000313" key="2">
    <source>
        <dbReference type="EMBL" id="AMQ00402.1"/>
    </source>
</evidence>
<dbReference type="InterPro" id="IPR023213">
    <property type="entry name" value="CAT-like_dom_sf"/>
</dbReference>
<proteinExistence type="predicted"/>
<dbReference type="PATRIC" id="fig|188932.3.peg.3679"/>
<accession>A0A127VGQ6</accession>
<organism evidence="2 3">
    <name type="scientific">Pedobacter cryoconitis</name>
    <dbReference type="NCBI Taxonomy" id="188932"/>
    <lineage>
        <taxon>Bacteria</taxon>
        <taxon>Pseudomonadati</taxon>
        <taxon>Bacteroidota</taxon>
        <taxon>Sphingobacteriia</taxon>
        <taxon>Sphingobacteriales</taxon>
        <taxon>Sphingobacteriaceae</taxon>
        <taxon>Pedobacter</taxon>
    </lineage>
</organism>
<sequence length="435" mass="51029">MSNANHLVSPKQIAAFELYDRLGSEYLHIGIGIRNKDRLRVEKAWHSLIHQREILRSLLIYQDSCLYRNVLPMDKEQFQLEFEIVEQGDELERIVTQRIRVLNKYPVNNKRLFYGVVYEFEDNYVIILFINHIIGNTAALGILKEDFITLYKDNSAIIQLHSFEDYVLNQVSRLRKGFLAEYDFHKNKLNAIIPGMVKANGLAVDLRDNQSFINSITVKTFDHRKYFLHTPKKKPEGSVFCQLSSYLMIPNYRGIKCHKFSLYTVVVASYLKAMNEFYTNGYYFQFLMDYKNSKYALRQIGDFSGDFYMTNILSVLEGADLLSKVQMELFKTYKAHAIYNYQMFDIDVGGLFSNCNMLVNYTPLNVVNEDDPVEDLVEISYDYVRAHNANFELSVDTNGFMSYRILFNEQVHTKSFIDDFNTLWRLNMQSFLTLF</sequence>
<dbReference type="Gene3D" id="3.30.559.10">
    <property type="entry name" value="Chloramphenicol acetyltransferase-like domain"/>
    <property type="match status" value="1"/>
</dbReference>
<dbReference type="AlphaFoldDB" id="A0A127VGQ6"/>
<dbReference type="Proteomes" id="UP000071561">
    <property type="component" value="Chromosome"/>
</dbReference>
<dbReference type="Pfam" id="PF00668">
    <property type="entry name" value="Condensation"/>
    <property type="match status" value="1"/>
</dbReference>
<dbReference type="GO" id="GO:0003824">
    <property type="term" value="F:catalytic activity"/>
    <property type="evidence" value="ECO:0007669"/>
    <property type="project" value="InterPro"/>
</dbReference>
<dbReference type="EMBL" id="CP014504">
    <property type="protein sequence ID" value="AMQ00402.1"/>
    <property type="molecule type" value="Genomic_DNA"/>
</dbReference>
<dbReference type="InterPro" id="IPR001242">
    <property type="entry name" value="Condensation_dom"/>
</dbReference>
<dbReference type="SUPFAM" id="SSF52777">
    <property type="entry name" value="CoA-dependent acyltransferases"/>
    <property type="match status" value="1"/>
</dbReference>
<dbReference type="RefSeq" id="WP_068403377.1">
    <property type="nucleotide sequence ID" value="NZ_CP014504.1"/>
</dbReference>
<evidence type="ECO:0000259" key="1">
    <source>
        <dbReference type="Pfam" id="PF00668"/>
    </source>
</evidence>